<dbReference type="Gene3D" id="3.40.50.300">
    <property type="entry name" value="P-loop containing nucleotide triphosphate hydrolases"/>
    <property type="match status" value="1"/>
</dbReference>
<dbReference type="PANTHER" id="PTHR32309:SF31">
    <property type="entry name" value="CAPSULAR EXOPOLYSACCHARIDE FAMILY"/>
    <property type="match status" value="1"/>
</dbReference>
<dbReference type="RefSeq" id="WP_197313029.1">
    <property type="nucleotide sequence ID" value="NZ_JADZLT010000056.1"/>
</dbReference>
<protein>
    <recommendedName>
        <fullName evidence="6">Lipopolysaccharide biosynthesis protein</fullName>
    </recommendedName>
</protein>
<feature type="compositionally biased region" description="Acidic residues" evidence="2">
    <location>
        <begin position="471"/>
        <end position="480"/>
    </location>
</feature>
<evidence type="ECO:0008006" key="6">
    <source>
        <dbReference type="Google" id="ProtNLM"/>
    </source>
</evidence>
<organism evidence="4 5">
    <name type="scientific">Methylobrevis albus</name>
    <dbReference type="NCBI Taxonomy" id="2793297"/>
    <lineage>
        <taxon>Bacteria</taxon>
        <taxon>Pseudomonadati</taxon>
        <taxon>Pseudomonadota</taxon>
        <taxon>Alphaproteobacteria</taxon>
        <taxon>Hyphomicrobiales</taxon>
        <taxon>Pleomorphomonadaceae</taxon>
        <taxon>Methylobrevis</taxon>
    </lineage>
</organism>
<dbReference type="EMBL" id="JADZLT010000056">
    <property type="protein sequence ID" value="MBH0239962.1"/>
    <property type="molecule type" value="Genomic_DNA"/>
</dbReference>
<proteinExistence type="predicted"/>
<dbReference type="PANTHER" id="PTHR32309">
    <property type="entry name" value="TYROSINE-PROTEIN KINASE"/>
    <property type="match status" value="1"/>
</dbReference>
<keyword evidence="3" id="KW-1133">Transmembrane helix</keyword>
<dbReference type="SUPFAM" id="SSF52540">
    <property type="entry name" value="P-loop containing nucleoside triphosphate hydrolases"/>
    <property type="match status" value="1"/>
</dbReference>
<evidence type="ECO:0000256" key="3">
    <source>
        <dbReference type="SAM" id="Phobius"/>
    </source>
</evidence>
<evidence type="ECO:0000256" key="2">
    <source>
        <dbReference type="SAM" id="MobiDB-lite"/>
    </source>
</evidence>
<gene>
    <name evidence="4" type="ORF">I5731_19230</name>
</gene>
<dbReference type="InterPro" id="IPR027417">
    <property type="entry name" value="P-loop_NTPase"/>
</dbReference>
<keyword evidence="5" id="KW-1185">Reference proteome</keyword>
<feature type="region of interest" description="Disordered" evidence="2">
    <location>
        <begin position="408"/>
        <end position="480"/>
    </location>
</feature>
<dbReference type="InterPro" id="IPR050445">
    <property type="entry name" value="Bact_polysacc_biosynth/exp"/>
</dbReference>
<accession>A0A931N016</accession>
<sequence>MPAGIRRRLPRLVAAAALGAGLAAGWALLTPATYVAEAQLLAASADAVPHSAARMLTSRDFARRVAGRLELADQPEFVGGRGSLLDTAGRIVGLVDDPLRTSPEERVLTAFMNRLGVVPVDGGLAVRFSAQDPDLARDGANAVAEEFLALSRDRRATPDEEASRLLAEIGRVEARIADLEAAQAAPAPRPAQQRLQQELADAEAAAADAAARVAAIDAISTGRGAAPEYGADAGTAALAALAARVASLGTRVDELSATLLPAHPDLKAIVAEFEAARARVAAESRRLRAIAAQEAAVRGAEAEALRADLAAEIAAADQSGAAEALAKDAEFQRALLDDLTRRLTQRRAAAAAAPMPAPIVVRATAPRDPAGWSVGSFALAGALGGLGLALTAFGIGALSPRRDRRRLAAGVGPSDAAMPEPVDLPAPPFASDLVSPLSGDDLARPANDDVPPGARDDAVPPHAAPFAIEPDSVDPADDDEAGTVTLDALRATLLADGASTIAVVSLVASGPGIDLVAASLGDSAAAEGLRAIVVETVHGAGGAEPGLCELLDGKVGFSGVITRHPRSRAHWLPAGGTAIDDALFGSAQLRTVLEALEMTYDLVLLDLGPLGDAPGRLSLVAAADHVVLITGAAEEGRAVSAALLRSGITSLSLVSARDVAARLAA</sequence>
<comment type="caution">
    <text evidence="4">The sequence shown here is derived from an EMBL/GenBank/DDBJ whole genome shotgun (WGS) entry which is preliminary data.</text>
</comment>
<dbReference type="PROSITE" id="PS51318">
    <property type="entry name" value="TAT"/>
    <property type="match status" value="1"/>
</dbReference>
<keyword evidence="3" id="KW-0472">Membrane</keyword>
<name>A0A931N016_9HYPH</name>
<feature type="transmembrane region" description="Helical" evidence="3">
    <location>
        <begin position="372"/>
        <end position="398"/>
    </location>
</feature>
<dbReference type="AlphaFoldDB" id="A0A931N016"/>
<evidence type="ECO:0000313" key="4">
    <source>
        <dbReference type="EMBL" id="MBH0239962.1"/>
    </source>
</evidence>
<keyword evidence="3" id="KW-0812">Transmembrane</keyword>
<reference evidence="4" key="1">
    <citation type="submission" date="2020-12" db="EMBL/GenBank/DDBJ databases">
        <title>Methylobrevis albus sp. nov., isolated from fresh water lack sediment.</title>
        <authorList>
            <person name="Zou Q."/>
        </authorList>
    </citation>
    <scope>NUCLEOTIDE SEQUENCE</scope>
    <source>
        <strain evidence="4">L22</strain>
    </source>
</reference>
<dbReference type="InterPro" id="IPR006311">
    <property type="entry name" value="TAT_signal"/>
</dbReference>
<feature type="coiled-coil region" evidence="1">
    <location>
        <begin position="162"/>
        <end position="212"/>
    </location>
</feature>
<evidence type="ECO:0000313" key="5">
    <source>
        <dbReference type="Proteomes" id="UP000631694"/>
    </source>
</evidence>
<evidence type="ECO:0000256" key="1">
    <source>
        <dbReference type="SAM" id="Coils"/>
    </source>
</evidence>
<dbReference type="Proteomes" id="UP000631694">
    <property type="component" value="Unassembled WGS sequence"/>
</dbReference>
<keyword evidence="1" id="KW-0175">Coiled coil</keyword>